<sequence>MAAASLVQNINPPSGDFKLNVFLGKIADELTEDDFKMLKFYCSGPYGIGKRALEQMTSPLDLFRNLQERELLNMNNILVLQSMLWHLPRIDLQQQFVEFGQSLENTLHFTVPKDTPENGYKYLKFHVYGKTLDNFDRVDLETMRSNIASNLLHVPPQFVVFEGIEMSNSLIITIMVQEDFAIFDLKSNPRAISSLTRLSIDAIFMDGKSFAVSGDEKMSTKTANVMESELHRIQRRYEEKELQVDKLEMKLKDCRETISRKEKQLEEFRTSMIVKILVELYQYRLDIYMITLTYTAFMRNIRQPIWPLKRLSVSTIFKTAMKKVKSLNYDSDVISNLLDAQALLLQWHQRTNLDVQNNVLQQRLIDLENRAIFTEYERNKLAYYHGIGEKVQVLSERDEFLVMALVQRIPISAKIQGPGYALTPEIQEAILKSLAKELKKSEVKKLLKNHPIEEDMREKVEHSTFLLLDYLLKQENKRVGGAVNLHEFFTRLFQPLGRPELVQAVGKCITKSVNPTPENKRGKEADAKEEKKEKQRHTSKEDTTMKDILSQLQSMNQRLEKIENSKSDQYPWSSKAPNENELVWASMTNLMSKFKYLGEPLK</sequence>
<keyword evidence="2" id="KW-0175">Coiled coil</keyword>
<name>A0AA88Y5W0_PINIB</name>
<dbReference type="EMBL" id="VSWD01000008">
    <property type="protein sequence ID" value="KAK3094886.1"/>
    <property type="molecule type" value="Genomic_DNA"/>
</dbReference>
<organism evidence="5 6">
    <name type="scientific">Pinctada imbricata</name>
    <name type="common">Atlantic pearl-oyster</name>
    <name type="synonym">Pinctada martensii</name>
    <dbReference type="NCBI Taxonomy" id="66713"/>
    <lineage>
        <taxon>Eukaryota</taxon>
        <taxon>Metazoa</taxon>
        <taxon>Spiralia</taxon>
        <taxon>Lophotrochozoa</taxon>
        <taxon>Mollusca</taxon>
        <taxon>Bivalvia</taxon>
        <taxon>Autobranchia</taxon>
        <taxon>Pteriomorphia</taxon>
        <taxon>Pterioida</taxon>
        <taxon>Pterioidea</taxon>
        <taxon>Pteriidae</taxon>
        <taxon>Pinctada</taxon>
    </lineage>
</organism>
<evidence type="ECO:0000256" key="1">
    <source>
        <dbReference type="ARBA" id="ARBA00022703"/>
    </source>
</evidence>
<dbReference type="PANTHER" id="PTHR48169">
    <property type="entry name" value="DED DOMAIN-CONTAINING PROTEIN"/>
    <property type="match status" value="1"/>
</dbReference>
<dbReference type="SMART" id="SM00031">
    <property type="entry name" value="DED"/>
    <property type="match status" value="1"/>
</dbReference>
<dbReference type="InterPro" id="IPR001875">
    <property type="entry name" value="DED_dom"/>
</dbReference>
<protein>
    <recommendedName>
        <fullName evidence="4">DED domain-containing protein</fullName>
    </recommendedName>
</protein>
<dbReference type="PROSITE" id="PS50168">
    <property type="entry name" value="DED"/>
    <property type="match status" value="1"/>
</dbReference>
<dbReference type="Proteomes" id="UP001186944">
    <property type="component" value="Unassembled WGS sequence"/>
</dbReference>
<comment type="caution">
    <text evidence="5">The sequence shown here is derived from an EMBL/GenBank/DDBJ whole genome shotgun (WGS) entry which is preliminary data.</text>
</comment>
<keyword evidence="1" id="KW-0053">Apoptosis</keyword>
<feature type="region of interest" description="Disordered" evidence="3">
    <location>
        <begin position="511"/>
        <end position="546"/>
    </location>
</feature>
<dbReference type="Gene3D" id="1.10.533.10">
    <property type="entry name" value="Death Domain, Fas"/>
    <property type="match status" value="1"/>
</dbReference>
<dbReference type="GO" id="GO:0006915">
    <property type="term" value="P:apoptotic process"/>
    <property type="evidence" value="ECO:0007669"/>
    <property type="project" value="UniProtKB-KW"/>
</dbReference>
<dbReference type="GO" id="GO:0042981">
    <property type="term" value="P:regulation of apoptotic process"/>
    <property type="evidence" value="ECO:0007669"/>
    <property type="project" value="InterPro"/>
</dbReference>
<dbReference type="InterPro" id="IPR011029">
    <property type="entry name" value="DEATH-like_dom_sf"/>
</dbReference>
<gene>
    <name evidence="5" type="ORF">FSP39_007495</name>
</gene>
<dbReference type="SUPFAM" id="SSF47986">
    <property type="entry name" value="DEATH domain"/>
    <property type="match status" value="1"/>
</dbReference>
<proteinExistence type="predicted"/>
<keyword evidence="6" id="KW-1185">Reference proteome</keyword>
<dbReference type="Pfam" id="PF01335">
    <property type="entry name" value="DED"/>
    <property type="match status" value="1"/>
</dbReference>
<accession>A0AA88Y5W0</accession>
<feature type="coiled-coil region" evidence="2">
    <location>
        <begin position="223"/>
        <end position="271"/>
    </location>
</feature>
<feature type="domain" description="DED" evidence="4">
    <location>
        <begin position="18"/>
        <end position="98"/>
    </location>
</feature>
<dbReference type="CDD" id="cd00045">
    <property type="entry name" value="DED"/>
    <property type="match status" value="1"/>
</dbReference>
<dbReference type="AlphaFoldDB" id="A0AA88Y5W0"/>
<feature type="compositionally biased region" description="Basic and acidic residues" evidence="3">
    <location>
        <begin position="518"/>
        <end position="545"/>
    </location>
</feature>
<reference evidence="5" key="1">
    <citation type="submission" date="2019-08" db="EMBL/GenBank/DDBJ databases">
        <title>The improved chromosome-level genome for the pearl oyster Pinctada fucata martensii using PacBio sequencing and Hi-C.</title>
        <authorList>
            <person name="Zheng Z."/>
        </authorList>
    </citation>
    <scope>NUCLEOTIDE SEQUENCE</scope>
    <source>
        <strain evidence="5">ZZ-2019</strain>
        <tissue evidence="5">Adductor muscle</tissue>
    </source>
</reference>
<evidence type="ECO:0000313" key="6">
    <source>
        <dbReference type="Proteomes" id="UP001186944"/>
    </source>
</evidence>
<evidence type="ECO:0000313" key="5">
    <source>
        <dbReference type="EMBL" id="KAK3094886.1"/>
    </source>
</evidence>
<dbReference type="PANTHER" id="PTHR48169:SF7">
    <property type="entry name" value="CASPASE 10"/>
    <property type="match status" value="1"/>
</dbReference>
<evidence type="ECO:0000259" key="4">
    <source>
        <dbReference type="PROSITE" id="PS50168"/>
    </source>
</evidence>
<evidence type="ECO:0000256" key="3">
    <source>
        <dbReference type="SAM" id="MobiDB-lite"/>
    </source>
</evidence>
<evidence type="ECO:0000256" key="2">
    <source>
        <dbReference type="SAM" id="Coils"/>
    </source>
</evidence>